<comment type="cofactor">
    <cofactor evidence="1">
        <name>heme b</name>
        <dbReference type="ChEBI" id="CHEBI:60344"/>
    </cofactor>
</comment>
<evidence type="ECO:0000256" key="7">
    <source>
        <dbReference type="ARBA" id="ARBA00023004"/>
    </source>
</evidence>
<evidence type="ECO:0000256" key="6">
    <source>
        <dbReference type="ARBA" id="ARBA00023002"/>
    </source>
</evidence>
<feature type="transmembrane region" description="Helical" evidence="12">
    <location>
        <begin position="196"/>
        <end position="216"/>
    </location>
</feature>
<feature type="transmembrane region" description="Helical" evidence="12">
    <location>
        <begin position="297"/>
        <end position="318"/>
    </location>
</feature>
<organism evidence="13 14">
    <name type="scientific">Flavihumibacter petaseus NBRC 106054</name>
    <dbReference type="NCBI Taxonomy" id="1220578"/>
    <lineage>
        <taxon>Bacteria</taxon>
        <taxon>Pseudomonadati</taxon>
        <taxon>Bacteroidota</taxon>
        <taxon>Chitinophagia</taxon>
        <taxon>Chitinophagales</taxon>
        <taxon>Chitinophagaceae</taxon>
        <taxon>Flavihumibacter</taxon>
    </lineage>
</organism>
<comment type="caution">
    <text evidence="13">The sequence shown here is derived from an EMBL/GenBank/DDBJ whole genome shotgun (WGS) entry which is preliminary data.</text>
</comment>
<evidence type="ECO:0000256" key="3">
    <source>
        <dbReference type="ARBA" id="ARBA00022692"/>
    </source>
</evidence>
<dbReference type="Proteomes" id="UP000033121">
    <property type="component" value="Unassembled WGS sequence"/>
</dbReference>
<dbReference type="AlphaFoldDB" id="A0A0E9MX21"/>
<dbReference type="GO" id="GO:0046872">
    <property type="term" value="F:metal ion binding"/>
    <property type="evidence" value="ECO:0007669"/>
    <property type="project" value="UniProtKB-KW"/>
</dbReference>
<dbReference type="GO" id="GO:0006784">
    <property type="term" value="P:heme A biosynthetic process"/>
    <property type="evidence" value="ECO:0007669"/>
    <property type="project" value="InterPro"/>
</dbReference>
<reference evidence="13 14" key="1">
    <citation type="submission" date="2015-04" db="EMBL/GenBank/DDBJ databases">
        <title>Whole genome shotgun sequence of Flavihumibacter petaseus NBRC 106054.</title>
        <authorList>
            <person name="Miyazawa S."/>
            <person name="Hosoyama A."/>
            <person name="Hashimoto M."/>
            <person name="Noguchi M."/>
            <person name="Tsuchikane K."/>
            <person name="Ohji S."/>
            <person name="Yamazoe A."/>
            <person name="Ichikawa N."/>
            <person name="Kimura A."/>
            <person name="Fujita N."/>
        </authorList>
    </citation>
    <scope>NUCLEOTIDE SEQUENCE [LARGE SCALE GENOMIC DNA]</scope>
    <source>
        <strain evidence="13 14">NBRC 106054</strain>
    </source>
</reference>
<feature type="transmembrane region" description="Helical" evidence="12">
    <location>
        <begin position="162"/>
        <end position="184"/>
    </location>
</feature>
<evidence type="ECO:0000256" key="2">
    <source>
        <dbReference type="ARBA" id="ARBA00004141"/>
    </source>
</evidence>
<dbReference type="PANTHER" id="PTHR23289:SF2">
    <property type="entry name" value="CYTOCHROME C OXIDASE ASSEMBLY PROTEIN COX15 HOMOLOG"/>
    <property type="match status" value="1"/>
</dbReference>
<comment type="pathway">
    <text evidence="10">Porphyrin-containing compound metabolism; heme A biosynthesis; heme A from heme O: step 1/1.</text>
</comment>
<feature type="transmembrane region" description="Helical" evidence="12">
    <location>
        <begin position="128"/>
        <end position="150"/>
    </location>
</feature>
<evidence type="ECO:0000256" key="8">
    <source>
        <dbReference type="ARBA" id="ARBA00023133"/>
    </source>
</evidence>
<keyword evidence="5 12" id="KW-1133">Transmembrane helix</keyword>
<evidence type="ECO:0000313" key="13">
    <source>
        <dbReference type="EMBL" id="GAO42134.1"/>
    </source>
</evidence>
<keyword evidence="9 12" id="KW-0472">Membrane</keyword>
<keyword evidence="6" id="KW-0560">Oxidoreductase</keyword>
<keyword evidence="3 12" id="KW-0812">Transmembrane</keyword>
<evidence type="ECO:0000256" key="12">
    <source>
        <dbReference type="SAM" id="Phobius"/>
    </source>
</evidence>
<dbReference type="InterPro" id="IPR003780">
    <property type="entry name" value="COX15/CtaA_fam"/>
</dbReference>
<keyword evidence="7" id="KW-0408">Iron</keyword>
<evidence type="ECO:0000256" key="10">
    <source>
        <dbReference type="ARBA" id="ARBA00044501"/>
    </source>
</evidence>
<gene>
    <name evidence="13" type="primary">ctaA</name>
    <name evidence="13" type="ORF">FPE01S_01_11470</name>
</gene>
<evidence type="ECO:0000256" key="4">
    <source>
        <dbReference type="ARBA" id="ARBA00022723"/>
    </source>
</evidence>
<dbReference type="GO" id="GO:0120547">
    <property type="term" value="F:heme A synthase activity"/>
    <property type="evidence" value="ECO:0007669"/>
    <property type="project" value="UniProtKB-EC"/>
</dbReference>
<dbReference type="InterPro" id="IPR023754">
    <property type="entry name" value="HemeA_Synthase_type2"/>
</dbReference>
<dbReference type="PANTHER" id="PTHR23289">
    <property type="entry name" value="CYTOCHROME C OXIDASE ASSEMBLY PROTEIN COX15"/>
    <property type="match status" value="1"/>
</dbReference>
<dbReference type="STRING" id="1220578.FPE01S_01_11470"/>
<evidence type="ECO:0000256" key="5">
    <source>
        <dbReference type="ARBA" id="ARBA00022989"/>
    </source>
</evidence>
<dbReference type="RefSeq" id="WP_046367881.1">
    <property type="nucleotide sequence ID" value="NZ_BBWV01000001.1"/>
</dbReference>
<dbReference type="OrthoDB" id="9793156at2"/>
<evidence type="ECO:0000256" key="1">
    <source>
        <dbReference type="ARBA" id="ARBA00001970"/>
    </source>
</evidence>
<dbReference type="EMBL" id="BBWV01000001">
    <property type="protein sequence ID" value="GAO42134.1"/>
    <property type="molecule type" value="Genomic_DNA"/>
</dbReference>
<comment type="catalytic activity">
    <reaction evidence="11">
        <text>Fe(II)-heme o + 2 A + H2O = Fe(II)-heme a + 2 AH2</text>
        <dbReference type="Rhea" id="RHEA:63388"/>
        <dbReference type="ChEBI" id="CHEBI:13193"/>
        <dbReference type="ChEBI" id="CHEBI:15377"/>
        <dbReference type="ChEBI" id="CHEBI:17499"/>
        <dbReference type="ChEBI" id="CHEBI:60530"/>
        <dbReference type="ChEBI" id="CHEBI:61715"/>
        <dbReference type="EC" id="1.17.99.9"/>
    </reaction>
    <physiologicalReaction direction="left-to-right" evidence="11">
        <dbReference type="Rhea" id="RHEA:63389"/>
    </physiologicalReaction>
</comment>
<keyword evidence="8" id="KW-0350">Heme biosynthesis</keyword>
<accession>A0A0E9MX21</accession>
<proteinExistence type="inferred from homology"/>
<feature type="transmembrane region" description="Helical" evidence="12">
    <location>
        <begin position="98"/>
        <end position="116"/>
    </location>
</feature>
<keyword evidence="14" id="KW-1185">Reference proteome</keyword>
<sequence>MQQISPAKGNKAVAIWLLTGVFMIMVQIILGGITRLTGSGLSITEWQVVTGSLPPLNEQQWLQEFDKYRQTPQFRLLNTGFSLSDFKQIFFWEWFHRFWARLLGVVFVIGFIYLVTKRYLRKEMVNPLLILFLLGALQGAVGWIMVASGLTGDAVYVKPTRLAMHFVLALGLLCYTFWFALMLLVKPEDRTSAPPIKKLLVILLVILGVQLMYGALMAGHKAATVAPTWPSINGSFYPQHIWKDEPLLLNLIDNPVTIHFFHRNLAYLILILIILACSKASRLQLTALSRKAIRWPLVLVVVQVMLGILSLLSSPGIVPNRWGNFEWMAQLHQVVAMLLLLSLVSLLYLFNGQRQRV</sequence>
<feature type="transmembrane region" description="Helical" evidence="12">
    <location>
        <begin position="265"/>
        <end position="285"/>
    </location>
</feature>
<evidence type="ECO:0000256" key="11">
    <source>
        <dbReference type="ARBA" id="ARBA00048044"/>
    </source>
</evidence>
<comment type="subcellular location">
    <subcellularLocation>
        <location evidence="2">Membrane</location>
        <topology evidence="2">Multi-pass membrane protein</topology>
    </subcellularLocation>
</comment>
<protein>
    <submittedName>
        <fullName evidence="13">Heme A synthase</fullName>
    </submittedName>
</protein>
<dbReference type="GO" id="GO:0016020">
    <property type="term" value="C:membrane"/>
    <property type="evidence" value="ECO:0007669"/>
    <property type="project" value="UniProtKB-SubCell"/>
</dbReference>
<dbReference type="HAMAP" id="MF_01665">
    <property type="entry name" value="HemeA_synth_type2"/>
    <property type="match status" value="1"/>
</dbReference>
<evidence type="ECO:0000313" key="14">
    <source>
        <dbReference type="Proteomes" id="UP000033121"/>
    </source>
</evidence>
<name>A0A0E9MX21_9BACT</name>
<feature type="transmembrane region" description="Helical" evidence="12">
    <location>
        <begin position="12"/>
        <end position="33"/>
    </location>
</feature>
<feature type="transmembrane region" description="Helical" evidence="12">
    <location>
        <begin position="330"/>
        <end position="350"/>
    </location>
</feature>
<keyword evidence="4" id="KW-0479">Metal-binding</keyword>
<dbReference type="Pfam" id="PF02628">
    <property type="entry name" value="COX15-CtaA"/>
    <property type="match status" value="1"/>
</dbReference>
<evidence type="ECO:0000256" key="9">
    <source>
        <dbReference type="ARBA" id="ARBA00023136"/>
    </source>
</evidence>